<dbReference type="Gene3D" id="3.30.160.60">
    <property type="entry name" value="Classic Zinc Finger"/>
    <property type="match status" value="1"/>
</dbReference>
<dbReference type="InterPro" id="IPR036236">
    <property type="entry name" value="Znf_C2H2_sf"/>
</dbReference>
<reference evidence="3" key="1">
    <citation type="submission" date="2022-12" db="EMBL/GenBank/DDBJ databases">
        <title>Chromosome-level genome assembly of the bean flower thrips Megalurothrips usitatus.</title>
        <authorList>
            <person name="Ma L."/>
            <person name="Liu Q."/>
            <person name="Li H."/>
            <person name="Cai W."/>
        </authorList>
    </citation>
    <scope>NUCLEOTIDE SEQUENCE</scope>
    <source>
        <strain evidence="3">Cailab_2022a</strain>
    </source>
</reference>
<dbReference type="Pfam" id="PF00096">
    <property type="entry name" value="zf-C2H2"/>
    <property type="match status" value="2"/>
</dbReference>
<keyword evidence="1" id="KW-0479">Metal-binding</keyword>
<dbReference type="InterPro" id="IPR013087">
    <property type="entry name" value="Znf_C2H2_type"/>
</dbReference>
<dbReference type="PROSITE" id="PS50157">
    <property type="entry name" value="ZINC_FINGER_C2H2_2"/>
    <property type="match status" value="2"/>
</dbReference>
<name>A0AAV7XVC0_9NEOP</name>
<evidence type="ECO:0000313" key="3">
    <source>
        <dbReference type="EMBL" id="KAJ1529452.1"/>
    </source>
</evidence>
<evidence type="ECO:0000313" key="4">
    <source>
        <dbReference type="Proteomes" id="UP001075354"/>
    </source>
</evidence>
<comment type="caution">
    <text evidence="3">The sequence shown here is derived from an EMBL/GenBank/DDBJ whole genome shotgun (WGS) entry which is preliminary data.</text>
</comment>
<keyword evidence="1" id="KW-0863">Zinc-finger</keyword>
<dbReference type="PROSITE" id="PS00028">
    <property type="entry name" value="ZINC_FINGER_C2H2_1"/>
    <property type="match status" value="1"/>
</dbReference>
<evidence type="ECO:0000256" key="1">
    <source>
        <dbReference type="PROSITE-ProRule" id="PRU00042"/>
    </source>
</evidence>
<protein>
    <recommendedName>
        <fullName evidence="2">C2H2-type domain-containing protein</fullName>
    </recommendedName>
</protein>
<feature type="domain" description="C2H2-type" evidence="2">
    <location>
        <begin position="62"/>
        <end position="87"/>
    </location>
</feature>
<dbReference type="SMART" id="SM00355">
    <property type="entry name" value="ZnF_C2H2"/>
    <property type="match status" value="2"/>
</dbReference>
<dbReference type="SUPFAM" id="SSF57667">
    <property type="entry name" value="beta-beta-alpha zinc fingers"/>
    <property type="match status" value="1"/>
</dbReference>
<gene>
    <name evidence="3" type="ORF">ONE63_006229</name>
</gene>
<dbReference type="AlphaFoldDB" id="A0AAV7XVC0"/>
<keyword evidence="1" id="KW-0862">Zinc</keyword>
<sequence length="101" mass="11201">MSSWLLLHQGYGGHGHGQHAALDQHDPQLAARKVCDGCGNVYKHAQSLWKHRRFECGKEPSFCCPYCSLRFKRAAHLRRHVGTVHQGFPMPSTSASTSASS</sequence>
<evidence type="ECO:0000259" key="2">
    <source>
        <dbReference type="PROSITE" id="PS50157"/>
    </source>
</evidence>
<dbReference type="GO" id="GO:0008270">
    <property type="term" value="F:zinc ion binding"/>
    <property type="evidence" value="ECO:0007669"/>
    <property type="project" value="UniProtKB-KW"/>
</dbReference>
<proteinExistence type="predicted"/>
<dbReference type="EMBL" id="JAPTSV010000003">
    <property type="protein sequence ID" value="KAJ1529452.1"/>
    <property type="molecule type" value="Genomic_DNA"/>
</dbReference>
<accession>A0AAV7XVC0</accession>
<feature type="domain" description="C2H2-type" evidence="2">
    <location>
        <begin position="33"/>
        <end position="60"/>
    </location>
</feature>
<keyword evidence="4" id="KW-1185">Reference proteome</keyword>
<dbReference type="Proteomes" id="UP001075354">
    <property type="component" value="Chromosome 3"/>
</dbReference>
<organism evidence="3 4">
    <name type="scientific">Megalurothrips usitatus</name>
    <name type="common">bean blossom thrips</name>
    <dbReference type="NCBI Taxonomy" id="439358"/>
    <lineage>
        <taxon>Eukaryota</taxon>
        <taxon>Metazoa</taxon>
        <taxon>Ecdysozoa</taxon>
        <taxon>Arthropoda</taxon>
        <taxon>Hexapoda</taxon>
        <taxon>Insecta</taxon>
        <taxon>Pterygota</taxon>
        <taxon>Neoptera</taxon>
        <taxon>Paraneoptera</taxon>
        <taxon>Thysanoptera</taxon>
        <taxon>Terebrantia</taxon>
        <taxon>Thripoidea</taxon>
        <taxon>Thripidae</taxon>
        <taxon>Megalurothrips</taxon>
    </lineage>
</organism>